<feature type="region of interest" description="Disordered" evidence="1">
    <location>
        <begin position="228"/>
        <end position="249"/>
    </location>
</feature>
<feature type="compositionally biased region" description="Low complexity" evidence="1">
    <location>
        <begin position="363"/>
        <end position="379"/>
    </location>
</feature>
<evidence type="ECO:0008006" key="4">
    <source>
        <dbReference type="Google" id="ProtNLM"/>
    </source>
</evidence>
<dbReference type="EMBL" id="JBHSMT010000013">
    <property type="protein sequence ID" value="MFC5474038.1"/>
    <property type="molecule type" value="Genomic_DNA"/>
</dbReference>
<feature type="region of interest" description="Disordered" evidence="1">
    <location>
        <begin position="347"/>
        <end position="386"/>
    </location>
</feature>
<keyword evidence="3" id="KW-1185">Reference proteome</keyword>
<feature type="compositionally biased region" description="Polar residues" evidence="1">
    <location>
        <begin position="38"/>
        <end position="51"/>
    </location>
</feature>
<name>A0ABW0MAH5_9BURK</name>
<protein>
    <recommendedName>
        <fullName evidence="4">Effector protein BipC</fullName>
    </recommendedName>
</protein>
<sequence>MAGPVLGNFQSIAGRVQMFNDMAAESKSQALPHKDNEGTSTQAPVARPTLTNQPNASLQRELVKNMAAKFAAGNGVSNATVAQRQVDAKALAESDEFRSVDVKAMAAKIGTRNGESEAPAVSRQVDAKALAESDEFRSVNVKAMAAKIGTRNGESEAPAVSRQVDAKALAESDEFKSVNVKAMAAKLGTRNGESEAPAVSRQVDAKALAESDEFKSVDVKAMAAKLGARNGESEASTTQQQHGAAAPANNVGAELSVKEKVAAFKARMAASNASTTQQQHGAAAPANNVGAELSVKEKVAAFKAHMAASNALAAQHQPAPAQTPVASQKHRSSLQNMLGAALQQKKASAVPLPENATGKEGLATTQTSSAATGGKNPVGNVGGGANETVSASTTVAASNTADAKLAAVGEQIGEIKSEHSKLLPKMNELFGEQKTQATAGTAQPSSHDQVQSGQVNPNATKFETQMAELMALQQQTALDAARVQAEQGKRAVDAMIMEGITAQMRRIDEAIKALGQLG</sequence>
<gene>
    <name evidence="2" type="ORF">ACFPM8_08700</name>
</gene>
<proteinExistence type="predicted"/>
<feature type="region of interest" description="Disordered" evidence="1">
    <location>
        <begin position="23"/>
        <end position="51"/>
    </location>
</feature>
<evidence type="ECO:0000313" key="3">
    <source>
        <dbReference type="Proteomes" id="UP001596045"/>
    </source>
</evidence>
<organism evidence="2 3">
    <name type="scientific">Paraherbaspirillum soli</name>
    <dbReference type="NCBI Taxonomy" id="631222"/>
    <lineage>
        <taxon>Bacteria</taxon>
        <taxon>Pseudomonadati</taxon>
        <taxon>Pseudomonadota</taxon>
        <taxon>Betaproteobacteria</taxon>
        <taxon>Burkholderiales</taxon>
        <taxon>Oxalobacteraceae</taxon>
        <taxon>Paraherbaspirillum</taxon>
    </lineage>
</organism>
<comment type="caution">
    <text evidence="2">The sequence shown here is derived from an EMBL/GenBank/DDBJ whole genome shotgun (WGS) entry which is preliminary data.</text>
</comment>
<feature type="region of interest" description="Disordered" evidence="1">
    <location>
        <begin position="436"/>
        <end position="455"/>
    </location>
</feature>
<feature type="compositionally biased region" description="Polar residues" evidence="1">
    <location>
        <begin position="233"/>
        <end position="242"/>
    </location>
</feature>
<dbReference type="RefSeq" id="WP_378997095.1">
    <property type="nucleotide sequence ID" value="NZ_JBHSMT010000013.1"/>
</dbReference>
<reference evidence="3" key="1">
    <citation type="journal article" date="2019" name="Int. J. Syst. Evol. Microbiol.">
        <title>The Global Catalogue of Microorganisms (GCM) 10K type strain sequencing project: providing services to taxonomists for standard genome sequencing and annotation.</title>
        <authorList>
            <consortium name="The Broad Institute Genomics Platform"/>
            <consortium name="The Broad Institute Genome Sequencing Center for Infectious Disease"/>
            <person name="Wu L."/>
            <person name="Ma J."/>
        </authorList>
    </citation>
    <scope>NUCLEOTIDE SEQUENCE [LARGE SCALE GENOMIC DNA]</scope>
    <source>
        <strain evidence="3">JCM 17066</strain>
    </source>
</reference>
<accession>A0ABW0MAH5</accession>
<evidence type="ECO:0000256" key="1">
    <source>
        <dbReference type="SAM" id="MobiDB-lite"/>
    </source>
</evidence>
<dbReference type="Proteomes" id="UP001596045">
    <property type="component" value="Unassembled WGS sequence"/>
</dbReference>
<evidence type="ECO:0000313" key="2">
    <source>
        <dbReference type="EMBL" id="MFC5474038.1"/>
    </source>
</evidence>